<dbReference type="OrthoDB" id="5801062at2759"/>
<keyword evidence="2" id="KW-0227">DNA damage</keyword>
<dbReference type="AlphaFoldDB" id="A0A154PJ70"/>
<dbReference type="InterPro" id="IPR013882">
    <property type="entry name" value="Ctp1_C"/>
</dbReference>
<sequence>MLGKAFEQYKKLWIEYLKLRKYCEDADVKIPFQLFESESDNKDLEILSQCSESHTEPLDKYTSQVLSENAKLSVSTYESISNECGSGIVSNPKQIEKNKLLHSPVLIKKRNKFRRSSVMSGRYILDDSEENIKYIPAKENIQILANSSQEDIYDTSVETKKSECSVIENNNDEIECTPLSTMPRKLGVSKLYNVDTTLLRNGRKLKQSTLMFFPNERSTENIGHEIHKELALLKPHMSLTPQRKIQQNSKYLSSMRAAEEEIVEDSPTKRKKLKLKIRSLKNKKKRPSKLHEKSISLNQYLPVYTSMQKDEPYLIKRLKTFSNSDNERNENQAQKRKFSETINETCGYNTSAGDDETFCLLGERFKEKFVSNVDNTKDFKERIPKSTSSELSPVKKSLLDSFDMVPEKKQVFSGKSKSKAERAKMQGVSCWECKKYYAELGLSEREIKQRQNQCSRHRTKYNERESTPEGFWDPLFPDTFASSFQDD</sequence>
<keyword evidence="6" id="KW-0255">Endonuclease</keyword>
<dbReference type="Proteomes" id="UP000076502">
    <property type="component" value="Unassembled WGS sequence"/>
</dbReference>
<dbReference type="Pfam" id="PF08573">
    <property type="entry name" value="SAE2"/>
    <property type="match status" value="1"/>
</dbReference>
<protein>
    <submittedName>
        <fullName evidence="6">DNA endonuclease RBBP8</fullName>
    </submittedName>
</protein>
<evidence type="ECO:0000313" key="6">
    <source>
        <dbReference type="EMBL" id="KZC11931.1"/>
    </source>
</evidence>
<organism evidence="6 7">
    <name type="scientific">Dufourea novaeangliae</name>
    <name type="common">Sweat bee</name>
    <dbReference type="NCBI Taxonomy" id="178035"/>
    <lineage>
        <taxon>Eukaryota</taxon>
        <taxon>Metazoa</taxon>
        <taxon>Ecdysozoa</taxon>
        <taxon>Arthropoda</taxon>
        <taxon>Hexapoda</taxon>
        <taxon>Insecta</taxon>
        <taxon>Pterygota</taxon>
        <taxon>Neoptera</taxon>
        <taxon>Endopterygota</taxon>
        <taxon>Hymenoptera</taxon>
        <taxon>Apocrita</taxon>
        <taxon>Aculeata</taxon>
        <taxon>Apoidea</taxon>
        <taxon>Anthophila</taxon>
        <taxon>Halictidae</taxon>
        <taxon>Rophitinae</taxon>
        <taxon>Dufourea</taxon>
    </lineage>
</organism>
<evidence type="ECO:0000313" key="7">
    <source>
        <dbReference type="Proteomes" id="UP000076502"/>
    </source>
</evidence>
<comment type="subcellular location">
    <subcellularLocation>
        <location evidence="1">Nucleus</location>
    </subcellularLocation>
</comment>
<name>A0A154PJ70_DUFNO</name>
<dbReference type="STRING" id="178035.A0A154PJ70"/>
<keyword evidence="3" id="KW-0539">Nucleus</keyword>
<accession>A0A154PJ70</accession>
<evidence type="ECO:0000256" key="4">
    <source>
        <dbReference type="SAM" id="MobiDB-lite"/>
    </source>
</evidence>
<dbReference type="GO" id="GO:0003684">
    <property type="term" value="F:damaged DNA binding"/>
    <property type="evidence" value="ECO:0007669"/>
    <property type="project" value="TreeGrafter"/>
</dbReference>
<reference evidence="6 7" key="1">
    <citation type="submission" date="2015-07" db="EMBL/GenBank/DDBJ databases">
        <title>The genome of Dufourea novaeangliae.</title>
        <authorList>
            <person name="Pan H."/>
            <person name="Kapheim K."/>
        </authorList>
    </citation>
    <scope>NUCLEOTIDE SEQUENCE [LARGE SCALE GENOMIC DNA]</scope>
    <source>
        <strain evidence="6">0120121106</strain>
        <tissue evidence="6">Whole body</tissue>
    </source>
</reference>
<dbReference type="GO" id="GO:0010792">
    <property type="term" value="P:DNA double-strand break processing involved in repair via single-strand annealing"/>
    <property type="evidence" value="ECO:0007669"/>
    <property type="project" value="TreeGrafter"/>
</dbReference>
<dbReference type="GO" id="GO:0004519">
    <property type="term" value="F:endonuclease activity"/>
    <property type="evidence" value="ECO:0007669"/>
    <property type="project" value="UniProtKB-KW"/>
</dbReference>
<evidence type="ECO:0000256" key="3">
    <source>
        <dbReference type="ARBA" id="ARBA00023242"/>
    </source>
</evidence>
<dbReference type="GO" id="GO:0005634">
    <property type="term" value="C:nucleus"/>
    <property type="evidence" value="ECO:0007669"/>
    <property type="project" value="UniProtKB-SubCell"/>
</dbReference>
<keyword evidence="6" id="KW-0378">Hydrolase</keyword>
<evidence type="ECO:0000259" key="5">
    <source>
        <dbReference type="Pfam" id="PF08573"/>
    </source>
</evidence>
<evidence type="ECO:0000256" key="1">
    <source>
        <dbReference type="ARBA" id="ARBA00004123"/>
    </source>
</evidence>
<feature type="region of interest" description="Disordered" evidence="4">
    <location>
        <begin position="451"/>
        <end position="487"/>
    </location>
</feature>
<feature type="domain" description="DNA endonuclease activator Ctp1 C-terminal" evidence="5">
    <location>
        <begin position="443"/>
        <end position="480"/>
    </location>
</feature>
<keyword evidence="7" id="KW-1185">Reference proteome</keyword>
<dbReference type="PANTHER" id="PTHR15107">
    <property type="entry name" value="RETINOBLASTOMA BINDING PROTEIN 8"/>
    <property type="match status" value="1"/>
</dbReference>
<proteinExistence type="predicted"/>
<dbReference type="InterPro" id="IPR033316">
    <property type="entry name" value="RBBP8-like"/>
</dbReference>
<keyword evidence="6" id="KW-0540">Nuclease</keyword>
<dbReference type="PANTHER" id="PTHR15107:SF0">
    <property type="entry name" value="DNA ENDONUCLEASE ACTIVATOR CTP1 C-TERMINAL DOMAIN-CONTAINING PROTEIN"/>
    <property type="match status" value="1"/>
</dbReference>
<gene>
    <name evidence="6" type="ORF">WN55_03435</name>
</gene>
<evidence type="ECO:0000256" key="2">
    <source>
        <dbReference type="ARBA" id="ARBA00022763"/>
    </source>
</evidence>
<dbReference type="EMBL" id="KQ434936">
    <property type="protein sequence ID" value="KZC11931.1"/>
    <property type="molecule type" value="Genomic_DNA"/>
</dbReference>